<evidence type="ECO:0000256" key="7">
    <source>
        <dbReference type="SAM" id="MobiDB-lite"/>
    </source>
</evidence>
<reference evidence="10" key="1">
    <citation type="journal article" date="2006" name="Science">
        <title>Ancient noncoding elements conserved in the human genome.</title>
        <authorList>
            <person name="Venkatesh B."/>
            <person name="Kirkness E.F."/>
            <person name="Loh Y.H."/>
            <person name="Halpern A.L."/>
            <person name="Lee A.P."/>
            <person name="Johnson J."/>
            <person name="Dandona N."/>
            <person name="Viswanathan L.D."/>
            <person name="Tay A."/>
            <person name="Venter J.C."/>
            <person name="Strausberg R.L."/>
            <person name="Brenner S."/>
        </authorList>
    </citation>
    <scope>NUCLEOTIDE SEQUENCE [LARGE SCALE GENOMIC DNA]</scope>
</reference>
<evidence type="ECO:0000256" key="6">
    <source>
        <dbReference type="PROSITE-ProRule" id="PRU00108"/>
    </source>
</evidence>
<feature type="compositionally biased region" description="Basic and acidic residues" evidence="7">
    <location>
        <begin position="161"/>
        <end position="175"/>
    </location>
</feature>
<dbReference type="PROSITE" id="PS00027">
    <property type="entry name" value="HOMEOBOX_1"/>
    <property type="match status" value="1"/>
</dbReference>
<dbReference type="SMART" id="SM00389">
    <property type="entry name" value="HOX"/>
    <property type="match status" value="1"/>
</dbReference>
<dbReference type="GO" id="GO:0048468">
    <property type="term" value="P:cell development"/>
    <property type="evidence" value="ECO:0007669"/>
    <property type="project" value="TreeGrafter"/>
</dbReference>
<evidence type="ECO:0000259" key="8">
    <source>
        <dbReference type="PROSITE" id="PS50071"/>
    </source>
</evidence>
<sequence length="376" mass="41315">ILFNKRGGKDDNKACPYELKSVYPHELKSIYPQAANLSSAALYSPYRPVAHGDPGRAKNATRESTSTLKAWLNEHLKNPYPTKGEKIMLAIVTKMTLTQVSTWFANARRRLKKENKMSWVPKSKSDAEESESEEEGERREEEEEEEEEEGEAEEVEDEEVEMRGDQKNKDKRDQAPPHPLGGCEGTLGLERPCCGLEGKAGARGRGPEGEARTRDQGSGEKMVAMEMGSNPSQKPKIWSLAETATSDTGQSNRGSVAQPKPLPPAPVGHCQVWTAGCLKGGQFVLNHNSRTQSKRHFPVPQGGFPALFHPLPPPPQIALMLPSEHTQTHTHTHSTSLSALIAKGTDWGSLSLSLSLFLSLTSDSDVNKRQTVSTMD</sequence>
<reference evidence="10" key="2">
    <citation type="journal article" date="2007" name="PLoS Biol.">
        <title>Survey sequencing and comparative analysis of the elephant shark (Callorhinchus milii) genome.</title>
        <authorList>
            <person name="Venkatesh B."/>
            <person name="Kirkness E.F."/>
            <person name="Loh Y.H."/>
            <person name="Halpern A.L."/>
            <person name="Lee A.P."/>
            <person name="Johnson J."/>
            <person name="Dandona N."/>
            <person name="Viswanathan L.D."/>
            <person name="Tay A."/>
            <person name="Venter J.C."/>
            <person name="Strausberg R.L."/>
            <person name="Brenner S."/>
        </authorList>
    </citation>
    <scope>NUCLEOTIDE SEQUENCE [LARGE SCALE GENOMIC DNA]</scope>
</reference>
<name>A0A4W3J322_CALMI</name>
<keyword evidence="5 6" id="KW-0539">Nucleus</keyword>
<feature type="region of interest" description="Disordered" evidence="7">
    <location>
        <begin position="115"/>
        <end position="219"/>
    </location>
</feature>
<dbReference type="SUPFAM" id="SSF46689">
    <property type="entry name" value="Homeodomain-like"/>
    <property type="match status" value="1"/>
</dbReference>
<evidence type="ECO:0000256" key="1">
    <source>
        <dbReference type="ARBA" id="ARBA00004123"/>
    </source>
</evidence>
<evidence type="ECO:0000256" key="5">
    <source>
        <dbReference type="ARBA" id="ARBA00023242"/>
    </source>
</evidence>
<dbReference type="CDD" id="cd00086">
    <property type="entry name" value="homeodomain"/>
    <property type="match status" value="1"/>
</dbReference>
<dbReference type="GO" id="GO:0000981">
    <property type="term" value="F:DNA-binding transcription factor activity, RNA polymerase II-specific"/>
    <property type="evidence" value="ECO:0007669"/>
    <property type="project" value="InterPro"/>
</dbReference>
<dbReference type="Ensembl" id="ENSCMIT00000034536.1">
    <property type="protein sequence ID" value="ENSCMIP00000034021.1"/>
    <property type="gene ID" value="ENSCMIG00000014463.1"/>
</dbReference>
<comment type="subcellular location">
    <subcellularLocation>
        <location evidence="1 6">Nucleus</location>
    </subcellularLocation>
</comment>
<dbReference type="InterPro" id="IPR001356">
    <property type="entry name" value="HD"/>
</dbReference>
<accession>A0A4W3J322</accession>
<reference evidence="9" key="5">
    <citation type="submission" date="2025-09" db="UniProtKB">
        <authorList>
            <consortium name="Ensembl"/>
        </authorList>
    </citation>
    <scope>IDENTIFICATION</scope>
</reference>
<feature type="domain" description="Homeobox" evidence="8">
    <location>
        <begin position="61"/>
        <end position="114"/>
    </location>
</feature>
<feature type="compositionally biased region" description="Polar residues" evidence="7">
    <location>
        <begin position="243"/>
        <end position="255"/>
    </location>
</feature>
<reference evidence="10" key="3">
    <citation type="journal article" date="2014" name="Nature">
        <title>Elephant shark genome provides unique insights into gnathostome evolution.</title>
        <authorList>
            <consortium name="International Elephant Shark Genome Sequencing Consortium"/>
            <person name="Venkatesh B."/>
            <person name="Lee A.P."/>
            <person name="Ravi V."/>
            <person name="Maurya A.K."/>
            <person name="Lian M.M."/>
            <person name="Swann J.B."/>
            <person name="Ohta Y."/>
            <person name="Flajnik M.F."/>
            <person name="Sutoh Y."/>
            <person name="Kasahara M."/>
            <person name="Hoon S."/>
            <person name="Gangu V."/>
            <person name="Roy S.W."/>
            <person name="Irimia M."/>
            <person name="Korzh V."/>
            <person name="Kondrychyn I."/>
            <person name="Lim Z.W."/>
            <person name="Tay B.H."/>
            <person name="Tohari S."/>
            <person name="Kong K.W."/>
            <person name="Ho S."/>
            <person name="Lorente-Galdos B."/>
            <person name="Quilez J."/>
            <person name="Marques-Bonet T."/>
            <person name="Raney B.J."/>
            <person name="Ingham P.W."/>
            <person name="Tay A."/>
            <person name="Hillier L.W."/>
            <person name="Minx P."/>
            <person name="Boehm T."/>
            <person name="Wilson R.K."/>
            <person name="Brenner S."/>
            <person name="Warren W.C."/>
        </authorList>
    </citation>
    <scope>NUCLEOTIDE SEQUENCE [LARGE SCALE GENOMIC DNA]</scope>
</reference>
<dbReference type="GO" id="GO:0030182">
    <property type="term" value="P:neuron differentiation"/>
    <property type="evidence" value="ECO:0007669"/>
    <property type="project" value="TreeGrafter"/>
</dbReference>
<dbReference type="GO" id="GO:0005634">
    <property type="term" value="C:nucleus"/>
    <property type="evidence" value="ECO:0007669"/>
    <property type="project" value="UniProtKB-SubCell"/>
</dbReference>
<dbReference type="Pfam" id="PF05920">
    <property type="entry name" value="Homeobox_KN"/>
    <property type="match status" value="1"/>
</dbReference>
<reference evidence="9" key="4">
    <citation type="submission" date="2025-08" db="UniProtKB">
        <authorList>
            <consortium name="Ensembl"/>
        </authorList>
    </citation>
    <scope>IDENTIFICATION</scope>
</reference>
<dbReference type="PROSITE" id="PS50071">
    <property type="entry name" value="HOMEOBOX_2"/>
    <property type="match status" value="1"/>
</dbReference>
<dbReference type="PANTHER" id="PTHR11211">
    <property type="entry name" value="IROQUOIS-CLASS HOMEODOMAIN PROTEIN IRX"/>
    <property type="match status" value="1"/>
</dbReference>
<dbReference type="InParanoid" id="A0A4W3J322"/>
<dbReference type="InterPro" id="IPR003893">
    <property type="entry name" value="Iroquois_homeo"/>
</dbReference>
<evidence type="ECO:0000313" key="9">
    <source>
        <dbReference type="Ensembl" id="ENSCMIP00000034021.1"/>
    </source>
</evidence>
<evidence type="ECO:0000256" key="4">
    <source>
        <dbReference type="ARBA" id="ARBA00023155"/>
    </source>
</evidence>
<comment type="similarity">
    <text evidence="2">Belongs to the TALE/IRO homeobox family.</text>
</comment>
<dbReference type="STRING" id="7868.ENSCMIP00000034021"/>
<dbReference type="InterPro" id="IPR009057">
    <property type="entry name" value="Homeodomain-like_sf"/>
</dbReference>
<evidence type="ECO:0000256" key="3">
    <source>
        <dbReference type="ARBA" id="ARBA00023125"/>
    </source>
</evidence>
<keyword evidence="4 6" id="KW-0371">Homeobox</keyword>
<evidence type="ECO:0000256" key="2">
    <source>
        <dbReference type="ARBA" id="ARBA00008446"/>
    </source>
</evidence>
<dbReference type="GO" id="GO:0000978">
    <property type="term" value="F:RNA polymerase II cis-regulatory region sequence-specific DNA binding"/>
    <property type="evidence" value="ECO:0007669"/>
    <property type="project" value="TreeGrafter"/>
</dbReference>
<dbReference type="InterPro" id="IPR008422">
    <property type="entry name" value="KN_HD"/>
</dbReference>
<protein>
    <recommendedName>
        <fullName evidence="8">Homeobox domain-containing protein</fullName>
    </recommendedName>
</protein>
<dbReference type="FunFam" id="1.10.10.60:FF:000003">
    <property type="entry name" value="Iroquois-class homeobox protein IRX"/>
    <property type="match status" value="1"/>
</dbReference>
<evidence type="ECO:0000313" key="10">
    <source>
        <dbReference type="Proteomes" id="UP000314986"/>
    </source>
</evidence>
<dbReference type="InterPro" id="IPR017970">
    <property type="entry name" value="Homeobox_CS"/>
</dbReference>
<dbReference type="SMART" id="SM00548">
    <property type="entry name" value="IRO"/>
    <property type="match status" value="1"/>
</dbReference>
<keyword evidence="10" id="KW-1185">Reference proteome</keyword>
<dbReference type="Proteomes" id="UP000314986">
    <property type="component" value="Unassembled WGS sequence"/>
</dbReference>
<organism evidence="9 10">
    <name type="scientific">Callorhinchus milii</name>
    <name type="common">Ghost shark</name>
    <dbReference type="NCBI Taxonomy" id="7868"/>
    <lineage>
        <taxon>Eukaryota</taxon>
        <taxon>Metazoa</taxon>
        <taxon>Chordata</taxon>
        <taxon>Craniata</taxon>
        <taxon>Vertebrata</taxon>
        <taxon>Chondrichthyes</taxon>
        <taxon>Holocephali</taxon>
        <taxon>Chimaeriformes</taxon>
        <taxon>Callorhinchidae</taxon>
        <taxon>Callorhinchus</taxon>
    </lineage>
</organism>
<feature type="DNA-binding region" description="Homeobox" evidence="6">
    <location>
        <begin position="63"/>
        <end position="115"/>
    </location>
</feature>
<dbReference type="PANTHER" id="PTHR11211:SF41">
    <property type="entry name" value="IROQUOIS HOMEOBOX 7"/>
    <property type="match status" value="1"/>
</dbReference>
<feature type="compositionally biased region" description="Basic and acidic residues" evidence="7">
    <location>
        <begin position="205"/>
        <end position="218"/>
    </location>
</feature>
<dbReference type="GeneTree" id="ENSGT00940000161299"/>
<feature type="compositionally biased region" description="Acidic residues" evidence="7">
    <location>
        <begin position="128"/>
        <end position="160"/>
    </location>
</feature>
<proteinExistence type="inferred from homology"/>
<keyword evidence="3 6" id="KW-0238">DNA-binding</keyword>
<feature type="region of interest" description="Disordered" evidence="7">
    <location>
        <begin position="243"/>
        <end position="263"/>
    </location>
</feature>
<dbReference type="Gene3D" id="1.10.10.60">
    <property type="entry name" value="Homeodomain-like"/>
    <property type="match status" value="1"/>
</dbReference>
<dbReference type="AlphaFoldDB" id="A0A4W3J322"/>